<dbReference type="PANTHER" id="PTHR35149">
    <property type="entry name" value="SLL5132 PROTEIN"/>
    <property type="match status" value="1"/>
</dbReference>
<name>X0T7N1_9ZZZZ</name>
<dbReference type="AlphaFoldDB" id="X0T7N1"/>
<proteinExistence type="predicted"/>
<accession>X0T7N1</accession>
<gene>
    <name evidence="2" type="ORF">S01H1_14352</name>
</gene>
<dbReference type="Pfam" id="PF07510">
    <property type="entry name" value="GmrSD_C"/>
    <property type="match status" value="1"/>
</dbReference>
<sequence length="309" mass="35676">PKRGSTNPRYPTVEVEIKDLARYGAIYREMVEREASNSLAQFSRRLKRWDVTTVYPLVLRLWECDEIGADNKACALDTLLSLIVRRAVCRLTTKNYNKYFLNVVDHLDKGGWSLERLNGYLLKQTADSSRFPTNDEFSRSLTQSRMYQTLGSARTNAFLVEVERRQRGKLQETKGLPERLSVEHVLPDSWEEHWPLANGVEPTRDDFILAHYQIKEDDSTVGLIVRRERLIHTVGNLTLVTPSFNSKLSNKGFTTKRAEFSEQSILMLNKDIAKEEEWDEHKIEVRSARIAEIAKEVWPFPETPESGGF</sequence>
<dbReference type="EMBL" id="BARS01007458">
    <property type="protein sequence ID" value="GAF83346.1"/>
    <property type="molecule type" value="Genomic_DNA"/>
</dbReference>
<reference evidence="2" key="1">
    <citation type="journal article" date="2014" name="Front. Microbiol.">
        <title>High frequency of phylogenetically diverse reductive dehalogenase-homologous genes in deep subseafloor sedimentary metagenomes.</title>
        <authorList>
            <person name="Kawai M."/>
            <person name="Futagami T."/>
            <person name="Toyoda A."/>
            <person name="Takaki Y."/>
            <person name="Nishi S."/>
            <person name="Hori S."/>
            <person name="Arai W."/>
            <person name="Tsubouchi T."/>
            <person name="Morono Y."/>
            <person name="Uchiyama I."/>
            <person name="Ito T."/>
            <person name="Fujiyama A."/>
            <person name="Inagaki F."/>
            <person name="Takami H."/>
        </authorList>
    </citation>
    <scope>NUCLEOTIDE SEQUENCE</scope>
    <source>
        <strain evidence="2">Expedition CK06-06</strain>
    </source>
</reference>
<feature type="non-terminal residue" evidence="2">
    <location>
        <position position="1"/>
    </location>
</feature>
<evidence type="ECO:0000259" key="1">
    <source>
        <dbReference type="Pfam" id="PF07510"/>
    </source>
</evidence>
<protein>
    <recommendedName>
        <fullName evidence="1">GmrSD restriction endonucleases C-terminal domain-containing protein</fullName>
    </recommendedName>
</protein>
<comment type="caution">
    <text evidence="2">The sequence shown here is derived from an EMBL/GenBank/DDBJ whole genome shotgun (WGS) entry which is preliminary data.</text>
</comment>
<dbReference type="PANTHER" id="PTHR35149:SF1">
    <property type="entry name" value="DUF5655 DOMAIN-CONTAINING PROTEIN"/>
    <property type="match status" value="1"/>
</dbReference>
<evidence type="ECO:0000313" key="2">
    <source>
        <dbReference type="EMBL" id="GAF83346.1"/>
    </source>
</evidence>
<organism evidence="2">
    <name type="scientific">marine sediment metagenome</name>
    <dbReference type="NCBI Taxonomy" id="412755"/>
    <lineage>
        <taxon>unclassified sequences</taxon>
        <taxon>metagenomes</taxon>
        <taxon>ecological metagenomes</taxon>
    </lineage>
</organism>
<dbReference type="InterPro" id="IPR011089">
    <property type="entry name" value="GmrSD_C"/>
</dbReference>
<feature type="domain" description="GmrSD restriction endonucleases C-terminal" evidence="1">
    <location>
        <begin position="132"/>
        <end position="292"/>
    </location>
</feature>